<protein>
    <submittedName>
        <fullName evidence="2">Uncharacterized protein</fullName>
    </submittedName>
</protein>
<dbReference type="Proteomes" id="UP000242414">
    <property type="component" value="Unassembled WGS sequence"/>
</dbReference>
<name>A0A1X0RFC8_RHIZD</name>
<feature type="compositionally biased region" description="Acidic residues" evidence="1">
    <location>
        <begin position="76"/>
        <end position="90"/>
    </location>
</feature>
<feature type="region of interest" description="Disordered" evidence="1">
    <location>
        <begin position="31"/>
        <end position="61"/>
    </location>
</feature>
<dbReference type="EMBL" id="KV921863">
    <property type="protein sequence ID" value="ORE10727.1"/>
    <property type="molecule type" value="Genomic_DNA"/>
</dbReference>
<dbReference type="OrthoDB" id="2257639at2759"/>
<reference evidence="2" key="1">
    <citation type="journal article" date="2016" name="Proc. Natl. Acad. Sci. U.S.A.">
        <title>Lipid metabolic changes in an early divergent fungus govern the establishment of a mutualistic symbiosis with endobacteria.</title>
        <authorList>
            <person name="Lastovetsky O.A."/>
            <person name="Gaspar M.L."/>
            <person name="Mondo S.J."/>
            <person name="LaButti K.M."/>
            <person name="Sandor L."/>
            <person name="Grigoriev I.V."/>
            <person name="Henry S.A."/>
            <person name="Pawlowska T.E."/>
        </authorList>
    </citation>
    <scope>NUCLEOTIDE SEQUENCE [LARGE SCALE GENOMIC DNA]</scope>
    <source>
        <strain evidence="2">ATCC 52814</strain>
    </source>
</reference>
<organism evidence="2">
    <name type="scientific">Rhizopus microsporus var. microsporus</name>
    <dbReference type="NCBI Taxonomy" id="86635"/>
    <lineage>
        <taxon>Eukaryota</taxon>
        <taxon>Fungi</taxon>
        <taxon>Fungi incertae sedis</taxon>
        <taxon>Mucoromycota</taxon>
        <taxon>Mucoromycotina</taxon>
        <taxon>Mucoromycetes</taxon>
        <taxon>Mucorales</taxon>
        <taxon>Mucorineae</taxon>
        <taxon>Rhizopodaceae</taxon>
        <taxon>Rhizopus</taxon>
    </lineage>
</organism>
<gene>
    <name evidence="2" type="ORF">BCV72DRAFT_9773</name>
</gene>
<dbReference type="AlphaFoldDB" id="A0A1X0RFC8"/>
<sequence length="166" mass="19138">MSLILEQPIKPKKTTWKWWQSNKQMDLSIDISDENDSITPSSLVPQRSIHSRESEDIASTTSIKSKPWVFRREEDSALAEQEEEEEEEEIQDVKDDIIMPENSIEGNGSSKNIQYSPKLHLVPSITSSTIPVINYSLNEPRRKSIDTFFFPGLRARFGKWVSKEKV</sequence>
<proteinExistence type="predicted"/>
<evidence type="ECO:0000313" key="2">
    <source>
        <dbReference type="EMBL" id="ORE10727.1"/>
    </source>
</evidence>
<feature type="region of interest" description="Disordered" evidence="1">
    <location>
        <begin position="74"/>
        <end position="110"/>
    </location>
</feature>
<dbReference type="VEuPathDB" id="FungiDB:BCV72DRAFT_9773"/>
<evidence type="ECO:0000256" key="1">
    <source>
        <dbReference type="SAM" id="MobiDB-lite"/>
    </source>
</evidence>
<accession>A0A1X0RFC8</accession>